<evidence type="ECO:0000313" key="12">
    <source>
        <dbReference type="EMBL" id="HGT39901.1"/>
    </source>
</evidence>
<evidence type="ECO:0000256" key="1">
    <source>
        <dbReference type="ARBA" id="ARBA00004418"/>
    </source>
</evidence>
<dbReference type="GO" id="GO:0009055">
    <property type="term" value="F:electron transfer activity"/>
    <property type="evidence" value="ECO:0007669"/>
    <property type="project" value="InterPro"/>
</dbReference>
<dbReference type="GO" id="GO:0042597">
    <property type="term" value="C:periplasmic space"/>
    <property type="evidence" value="ECO:0007669"/>
    <property type="project" value="UniProtKB-SubCell"/>
</dbReference>
<name>A0A7C4QIU4_9PLAN</name>
<proteinExistence type="predicted"/>
<gene>
    <name evidence="12" type="ORF">ENS64_11670</name>
</gene>
<dbReference type="InterPro" id="IPR026259">
    <property type="entry name" value="MauG/Cytc_peroxidase"/>
</dbReference>
<evidence type="ECO:0000256" key="2">
    <source>
        <dbReference type="ARBA" id="ARBA00022617"/>
    </source>
</evidence>
<dbReference type="FunFam" id="1.10.760.10:FF:000042">
    <property type="entry name" value="Cytochrome c peroxidase"/>
    <property type="match status" value="1"/>
</dbReference>
<dbReference type="PANTHER" id="PTHR30600">
    <property type="entry name" value="CYTOCHROME C PEROXIDASE-RELATED"/>
    <property type="match status" value="1"/>
</dbReference>
<comment type="subcellular location">
    <subcellularLocation>
        <location evidence="1">Periplasm</location>
    </subcellularLocation>
</comment>
<dbReference type="GO" id="GO:0020037">
    <property type="term" value="F:heme binding"/>
    <property type="evidence" value="ECO:0007669"/>
    <property type="project" value="InterPro"/>
</dbReference>
<keyword evidence="7 9" id="KW-0408">Iron</keyword>
<dbReference type="InterPro" id="IPR036909">
    <property type="entry name" value="Cyt_c-like_dom_sf"/>
</dbReference>
<dbReference type="EMBL" id="DSVQ01000015">
    <property type="protein sequence ID" value="HGT39901.1"/>
    <property type="molecule type" value="Genomic_DNA"/>
</dbReference>
<dbReference type="Gene3D" id="1.10.760.10">
    <property type="entry name" value="Cytochrome c-like domain"/>
    <property type="match status" value="2"/>
</dbReference>
<dbReference type="SUPFAM" id="SSF46626">
    <property type="entry name" value="Cytochrome c"/>
    <property type="match status" value="2"/>
</dbReference>
<evidence type="ECO:0000256" key="4">
    <source>
        <dbReference type="ARBA" id="ARBA00022729"/>
    </source>
</evidence>
<keyword evidence="6" id="KW-0560">Oxidoreductase</keyword>
<dbReference type="GO" id="GO:0046872">
    <property type="term" value="F:metal ion binding"/>
    <property type="evidence" value="ECO:0007669"/>
    <property type="project" value="UniProtKB-KW"/>
</dbReference>
<keyword evidence="2 8" id="KW-0349">Heme</keyword>
<evidence type="ECO:0000256" key="7">
    <source>
        <dbReference type="ARBA" id="ARBA00023004"/>
    </source>
</evidence>
<organism evidence="12">
    <name type="scientific">Schlesneria paludicola</name>
    <dbReference type="NCBI Taxonomy" id="360056"/>
    <lineage>
        <taxon>Bacteria</taxon>
        <taxon>Pseudomonadati</taxon>
        <taxon>Planctomycetota</taxon>
        <taxon>Planctomycetia</taxon>
        <taxon>Planctomycetales</taxon>
        <taxon>Planctomycetaceae</taxon>
        <taxon>Schlesneria</taxon>
    </lineage>
</organism>
<dbReference type="Pfam" id="PF00034">
    <property type="entry name" value="Cytochrom_C"/>
    <property type="match status" value="1"/>
</dbReference>
<feature type="signal peptide" evidence="10">
    <location>
        <begin position="1"/>
        <end position="19"/>
    </location>
</feature>
<keyword evidence="4 10" id="KW-0732">Signal</keyword>
<keyword evidence="5" id="KW-0574">Periplasm</keyword>
<evidence type="ECO:0000256" key="5">
    <source>
        <dbReference type="ARBA" id="ARBA00022764"/>
    </source>
</evidence>
<sequence length="324" mass="35309">MRRWLPVLAEGLLVCTLWAAEPAGLPPVKHPADNPPTPEKIALGKQLYFDARLSLDNTISCASCHDPAKGWSNGEQFATGVGGAKGGRNSPTVINAAYYNFQFWDGRARSLEEQALGPIQNPIEMKMTLEGVVERLNGIPGYKEQFQKVFGTDVTAEGIARAIAAFERTILSGNAPYDRFKAGDQSALSAEAQRGMKLFFGKARCSACHSGPNFSDNAFHNIGLDSDDVGRKAVSKLPGDHGAMKTPTLREIARTAPYMHNGSMKTLEEVVAHYNKGGNGNPFQDEEIFPLKLTEQEQADLVTFLKEGLSSPEYPMVEKPELPQ</sequence>
<feature type="binding site" description="axial binding residue" evidence="9">
    <location>
        <position position="65"/>
    </location>
    <ligand>
        <name>heme c</name>
        <dbReference type="ChEBI" id="CHEBI:61717"/>
        <label>1</label>
    </ligand>
    <ligandPart>
        <name>Fe</name>
        <dbReference type="ChEBI" id="CHEBI:18248"/>
    </ligandPart>
</feature>
<dbReference type="Pfam" id="PF03150">
    <property type="entry name" value="CCP_MauG"/>
    <property type="match status" value="1"/>
</dbReference>
<accession>A0A7C4QIU4</accession>
<reference evidence="12" key="1">
    <citation type="journal article" date="2020" name="mSystems">
        <title>Genome- and Community-Level Interaction Insights into Carbon Utilization and Element Cycling Functions of Hydrothermarchaeota in Hydrothermal Sediment.</title>
        <authorList>
            <person name="Zhou Z."/>
            <person name="Liu Y."/>
            <person name="Xu W."/>
            <person name="Pan J."/>
            <person name="Luo Z.H."/>
            <person name="Li M."/>
        </authorList>
    </citation>
    <scope>NUCLEOTIDE SEQUENCE [LARGE SCALE GENOMIC DNA]</scope>
    <source>
        <strain evidence="12">SpSt-508</strain>
    </source>
</reference>
<protein>
    <submittedName>
        <fullName evidence="12">C-type cytochrome</fullName>
    </submittedName>
</protein>
<evidence type="ECO:0000259" key="11">
    <source>
        <dbReference type="PROSITE" id="PS51007"/>
    </source>
</evidence>
<evidence type="ECO:0000256" key="9">
    <source>
        <dbReference type="PIRSR" id="PIRSR000294-2"/>
    </source>
</evidence>
<feature type="binding site" description="covalent" evidence="8">
    <location>
        <position position="61"/>
    </location>
    <ligand>
        <name>heme c</name>
        <dbReference type="ChEBI" id="CHEBI:61717"/>
        <label>1</label>
    </ligand>
</feature>
<keyword evidence="3 9" id="KW-0479">Metal-binding</keyword>
<feature type="chain" id="PRO_5028109815" evidence="10">
    <location>
        <begin position="20"/>
        <end position="324"/>
    </location>
</feature>
<evidence type="ECO:0000256" key="8">
    <source>
        <dbReference type="PIRSR" id="PIRSR000294-1"/>
    </source>
</evidence>
<feature type="binding site" description="axial binding residue" evidence="9">
    <location>
        <position position="209"/>
    </location>
    <ligand>
        <name>heme c</name>
        <dbReference type="ChEBI" id="CHEBI:61717"/>
        <label>2</label>
    </ligand>
    <ligandPart>
        <name>Fe</name>
        <dbReference type="ChEBI" id="CHEBI:18248"/>
    </ligandPart>
</feature>
<evidence type="ECO:0000256" key="10">
    <source>
        <dbReference type="SAM" id="SignalP"/>
    </source>
</evidence>
<dbReference type="AlphaFoldDB" id="A0A7C4QIU4"/>
<comment type="cofactor">
    <cofactor evidence="8">
        <name>heme</name>
        <dbReference type="ChEBI" id="CHEBI:30413"/>
    </cofactor>
    <text evidence="8">Binds 2 heme groups.</text>
</comment>
<dbReference type="PANTHER" id="PTHR30600:SF10">
    <property type="entry name" value="BLL6722 PROTEIN"/>
    <property type="match status" value="1"/>
</dbReference>
<dbReference type="InterPro" id="IPR004852">
    <property type="entry name" value="Di-haem_cyt_c_peroxidsae"/>
</dbReference>
<evidence type="ECO:0000256" key="3">
    <source>
        <dbReference type="ARBA" id="ARBA00022723"/>
    </source>
</evidence>
<feature type="domain" description="Cytochrome c" evidence="11">
    <location>
        <begin position="39"/>
        <end position="166"/>
    </location>
</feature>
<feature type="binding site" description="covalent" evidence="8">
    <location>
        <position position="208"/>
    </location>
    <ligand>
        <name>heme c</name>
        <dbReference type="ChEBI" id="CHEBI:61717"/>
        <label>2</label>
    </ligand>
</feature>
<dbReference type="GO" id="GO:0004130">
    <property type="term" value="F:cytochrome-c peroxidase activity"/>
    <property type="evidence" value="ECO:0007669"/>
    <property type="project" value="TreeGrafter"/>
</dbReference>
<comment type="caution">
    <text evidence="12">The sequence shown here is derived from an EMBL/GenBank/DDBJ whole genome shotgun (WGS) entry which is preliminary data.</text>
</comment>
<dbReference type="InterPro" id="IPR051395">
    <property type="entry name" value="Cytochrome_c_Peroxidase/MauG"/>
</dbReference>
<comment type="PTM">
    <text evidence="8">Binds 2 heme groups per subunit.</text>
</comment>
<dbReference type="PROSITE" id="PS51007">
    <property type="entry name" value="CYTC"/>
    <property type="match status" value="2"/>
</dbReference>
<feature type="binding site" description="covalent" evidence="8">
    <location>
        <position position="64"/>
    </location>
    <ligand>
        <name>heme c</name>
        <dbReference type="ChEBI" id="CHEBI:61717"/>
        <label>1</label>
    </ligand>
</feature>
<feature type="domain" description="Cytochrome c" evidence="11">
    <location>
        <begin position="190"/>
        <end position="309"/>
    </location>
</feature>
<evidence type="ECO:0000256" key="6">
    <source>
        <dbReference type="ARBA" id="ARBA00023002"/>
    </source>
</evidence>
<dbReference type="InterPro" id="IPR009056">
    <property type="entry name" value="Cyt_c-like_dom"/>
</dbReference>
<feature type="binding site" description="covalent" evidence="8">
    <location>
        <position position="205"/>
    </location>
    <ligand>
        <name>heme c</name>
        <dbReference type="ChEBI" id="CHEBI:61717"/>
        <label>2</label>
    </ligand>
</feature>
<dbReference type="PIRSF" id="PIRSF000294">
    <property type="entry name" value="Cytochrome-c_peroxidase"/>
    <property type="match status" value="1"/>
</dbReference>